<feature type="signal peptide" evidence="1">
    <location>
        <begin position="1"/>
        <end position="30"/>
    </location>
</feature>
<accession>A0A6H9Z127</accession>
<evidence type="ECO:0000256" key="1">
    <source>
        <dbReference type="SAM" id="SignalP"/>
    </source>
</evidence>
<dbReference type="AlphaFoldDB" id="A0A6H9Z127"/>
<name>A0A6H9Z127_9ACTN</name>
<protein>
    <recommendedName>
        <fullName evidence="4">Cyanovirin-N domain-containing protein</fullName>
    </recommendedName>
</protein>
<organism evidence="2 3">
    <name type="scientific">Actinomadura rudentiformis</name>
    <dbReference type="NCBI Taxonomy" id="359158"/>
    <lineage>
        <taxon>Bacteria</taxon>
        <taxon>Bacillati</taxon>
        <taxon>Actinomycetota</taxon>
        <taxon>Actinomycetes</taxon>
        <taxon>Streptosporangiales</taxon>
        <taxon>Thermomonosporaceae</taxon>
        <taxon>Actinomadura</taxon>
    </lineage>
</organism>
<keyword evidence="1" id="KW-0732">Signal</keyword>
<dbReference type="Proteomes" id="UP000468735">
    <property type="component" value="Unassembled WGS sequence"/>
</dbReference>
<proteinExistence type="predicted"/>
<keyword evidence="3" id="KW-1185">Reference proteome</keyword>
<comment type="caution">
    <text evidence="2">The sequence shown here is derived from an EMBL/GenBank/DDBJ whole genome shotgun (WGS) entry which is preliminary data.</text>
</comment>
<evidence type="ECO:0000313" key="3">
    <source>
        <dbReference type="Proteomes" id="UP000468735"/>
    </source>
</evidence>
<gene>
    <name evidence="2" type="ORF">F8566_17835</name>
</gene>
<feature type="chain" id="PRO_5026291268" description="Cyanovirin-N domain-containing protein" evidence="1">
    <location>
        <begin position="31"/>
        <end position="120"/>
    </location>
</feature>
<dbReference type="EMBL" id="WBMT01000008">
    <property type="protein sequence ID" value="KAB2347764.1"/>
    <property type="molecule type" value="Genomic_DNA"/>
</dbReference>
<sequence>MTIVRKCLAIAGLAVAITGAAQGSAFGAAAAGTVTSPSGNATCTITESTVVRNQAFNVKCSGTTVPKEYIAVQLTCNNGAFYSDNFGTLNNSTRSKEYVTCGRQGFKDFEVLFRYNNGNG</sequence>
<reference evidence="2 3" key="1">
    <citation type="submission" date="2019-09" db="EMBL/GenBank/DDBJ databases">
        <title>Actinomadura physcomitrii sp. nov., a novel actinomycete isolated from moss [Physcomitrium sphaericum (Ludw) Fuernr].</title>
        <authorList>
            <person name="Zhuang X."/>
            <person name="Liu C."/>
        </authorList>
    </citation>
    <scope>NUCLEOTIDE SEQUENCE [LARGE SCALE GENOMIC DNA]</scope>
    <source>
        <strain evidence="2 3">HMC1</strain>
    </source>
</reference>
<dbReference type="RefSeq" id="WP_151561387.1">
    <property type="nucleotide sequence ID" value="NZ_WBMT01000008.1"/>
</dbReference>
<evidence type="ECO:0008006" key="4">
    <source>
        <dbReference type="Google" id="ProtNLM"/>
    </source>
</evidence>
<evidence type="ECO:0000313" key="2">
    <source>
        <dbReference type="EMBL" id="KAB2347764.1"/>
    </source>
</evidence>